<evidence type="ECO:0000256" key="11">
    <source>
        <dbReference type="ARBA" id="ARBA00041343"/>
    </source>
</evidence>
<keyword evidence="9" id="KW-0325">Glycoprotein</keyword>
<dbReference type="InterPro" id="IPR000322">
    <property type="entry name" value="Glyco_hydro_31_TIM"/>
</dbReference>
<dbReference type="GeneTree" id="ENSGT00940000164162"/>
<evidence type="ECO:0000256" key="4">
    <source>
        <dbReference type="ARBA" id="ARBA00012741"/>
    </source>
</evidence>
<dbReference type="Gene3D" id="2.60.40.1180">
    <property type="entry name" value="Golgi alpha-mannosidase II"/>
    <property type="match status" value="4"/>
</dbReference>
<dbReference type="InterPro" id="IPR030459">
    <property type="entry name" value="Glyco_hydro_31_CS"/>
</dbReference>
<dbReference type="Gene3D" id="3.20.20.80">
    <property type="entry name" value="Glycosidases"/>
    <property type="match status" value="2"/>
</dbReference>
<keyword evidence="5" id="KW-0732">Signal</keyword>
<evidence type="ECO:0000313" key="14">
    <source>
        <dbReference type="Ensembl" id="ENSSAUP00010059024.1"/>
    </source>
</evidence>
<dbReference type="InterPro" id="IPR000519">
    <property type="entry name" value="P_trefoil_dom"/>
</dbReference>
<proteinExistence type="inferred from homology"/>
<keyword evidence="15" id="KW-1185">Reference proteome</keyword>
<dbReference type="Ensembl" id="ENSSAUT00010061927.1">
    <property type="protein sequence ID" value="ENSSAUP00010059024.1"/>
    <property type="gene ID" value="ENSSAUG00010021902.1"/>
</dbReference>
<reference evidence="14" key="2">
    <citation type="submission" date="2025-08" db="UniProtKB">
        <authorList>
            <consortium name="Ensembl"/>
        </authorList>
    </citation>
    <scope>IDENTIFICATION</scope>
</reference>
<sequence>EGFVPQCPNIPLSHRVDCFPDQQCEQRGCCWNPLDERNVPWCFFPVNHGYTAESVNKPRANGKSTLKRMAAPSLFGADVTELSLHAEMQTNKRLRFKISDAHKQRFEVPHEHIAGLNSDPSGNIGDVLEITNKPFGLTVIRKETKKVLFDTTMAPLVFSDQYLQLSAKLPSHNIYGLGEHVHQNYRLDTNWRTWPIFTRDAFPNGVRNTRTHSSWFKKHSCTCTQRDCVYVNAYNVMEVVLQPAPAVTYRTIGGVLDFYILFGDTPEQVVQEFLELIGRPVIPPYWSLGFQLSRWNYGSLAEVKATVERNRATNMPYDIQYTDIDYMEDKKDFTYDKVKFSELPQFADYLHEKGQKYILILVGRSWLVGNTPYEAYDRGTAQKAWVFQSDGKTPLLGEVWPGETVFPDYTSQACIDWWVDEYERFYREIKHDALWIDMNEVANFKKGSINGCADNNLNYPPYTPRVLDEVLYSKTLCMDAKQAWGNHYDVHSLYGYSMVLATEHALQRVFGENRTLMLTRSSFPGVGKYSGHWLGDNGANWNDIKWAIPGMLEFGLFGVPYIGADICGFFDEPSEELCRRWMQVGAFYPFSRNHNAEGYKPQDPAAFGPDSLLVATSKHYLEIRYTLLPYLYTLFYKAHTTGETVVRPVMHEFFTDSNTWDVDRQFLWGKNLLITPVLDPMERLADRKKHVNMHLPADKLGLHIRGGAILPTQRPNVTTTYSRLNPMGLIIALDDNGQAAGELFWDDGDTRGIFLMFHYTFLSVLIQQSTIAGVPWCYFPTDYGYSVSNSQQTLSGMTVDINRNMRYRSSNRPGSPDINNLRVEIIYHKSDMLQFKIWDPTTERYEVPVELSVPATPDTDENSRLYKVQITQNPFGIQVYRKSTGTKIWDSSVPGFTFSDMFIQVSTRLASENIYGFGETEHPTYRHNLDFHTWGMFSKDQPPGYKMNCYGVHPFYMGLEDTTDAHGVLLLNSNAMDVTFQPTPALTYRTLGGILDFYMVLGPTPESVVQQYTELIGRPVLPAYWSLGFQLCRYGYVNDTEISDLYRDMKKAGIPYDVQYGDIDYMERQLDFVLSSDFSNLPALVDTMRGEGMRFIFILDPAISGNETQPYPAFERGVAADVFIKWPKELSDEIVWGKVWPDFPNVTVDESLDWDTQVELYRAFAAFPDFFRDTTAAWWRQEIKDFYDKTMKFDGLWIDMNEPASFVHGTVGGKCLGNPLLENPPYMPPLESKHLGLNHKTLCMNSEQILPSGKRVKHYDVHNLYGWSHTKPTYDALLNVTGKRGIVVTRSTYPSSGKWAGHWLGDNFAAWDQLEKSIIGMMEFSLFGIPYTGADICGFFNPSEYELCLRWMQLGAFYPYSRNHNGKGNPRQDPVSWDERFANVSRDVLNIRYTLLPYLYTLMYEAHVKGSTVVRPLLHEFVDDKNTYGVHKQFLWGPAFLITPALESLNEMNQSLTTSMISCTLIVCNYCRFHQAKDIGVRRQMLTMNTPLEHINLHIRGGYIIPWQKAEPNTFFSRKNPLGLIVALSDSNTAQGSLFWDDGEGIGK</sequence>
<dbReference type="InterPro" id="IPR030458">
    <property type="entry name" value="Glyco_hydro_31_AS"/>
</dbReference>
<dbReference type="InterPro" id="IPR044913">
    <property type="entry name" value="P_trefoil_dom_sf"/>
</dbReference>
<dbReference type="Gene3D" id="2.60.40.1760">
    <property type="entry name" value="glycosyl hydrolase (family 31)"/>
    <property type="match status" value="2"/>
</dbReference>
<evidence type="ECO:0000256" key="12">
    <source>
        <dbReference type="PROSITE-ProRule" id="PRU00779"/>
    </source>
</evidence>
<keyword evidence="8" id="KW-1015">Disulfide bond</keyword>
<name>A0A671Y677_SPAAU</name>
<dbReference type="GO" id="GO:0016020">
    <property type="term" value="C:membrane"/>
    <property type="evidence" value="ECO:0007669"/>
    <property type="project" value="UniProtKB-SubCell"/>
</dbReference>
<dbReference type="Gene3D" id="4.10.110.10">
    <property type="entry name" value="Spasmolytic Protein, domain 1"/>
    <property type="match status" value="1"/>
</dbReference>
<dbReference type="SUPFAM" id="SSF74650">
    <property type="entry name" value="Galactose mutarotase-like"/>
    <property type="match status" value="2"/>
</dbReference>
<evidence type="ECO:0000259" key="13">
    <source>
        <dbReference type="PROSITE" id="PS51448"/>
    </source>
</evidence>
<dbReference type="InterPro" id="IPR011013">
    <property type="entry name" value="Gal_mutarotase_sf_dom"/>
</dbReference>
<evidence type="ECO:0000256" key="3">
    <source>
        <dbReference type="ARBA" id="ARBA00007806"/>
    </source>
</evidence>
<keyword evidence="7" id="KW-0472">Membrane</keyword>
<accession>A0A671Y677</accession>
<dbReference type="CDD" id="cd00111">
    <property type="entry name" value="Trefoil"/>
    <property type="match status" value="1"/>
</dbReference>
<evidence type="ECO:0000256" key="8">
    <source>
        <dbReference type="ARBA" id="ARBA00023157"/>
    </source>
</evidence>
<comment type="caution">
    <text evidence="12">Lacks conserved residue(s) required for the propagation of feature annotation.</text>
</comment>
<dbReference type="CDD" id="cd06602">
    <property type="entry name" value="GH31_MGAM_SI_GAA"/>
    <property type="match status" value="2"/>
</dbReference>
<dbReference type="EC" id="3.2.1.20" evidence="4"/>
<dbReference type="InterPro" id="IPR048395">
    <property type="entry name" value="Glyco_hydro_31_C"/>
</dbReference>
<comment type="similarity">
    <text evidence="3">Belongs to the glycosyl hydrolase 31 family.</text>
</comment>
<evidence type="ECO:0000256" key="2">
    <source>
        <dbReference type="ARBA" id="ARBA00004370"/>
    </source>
</evidence>
<dbReference type="InterPro" id="IPR017853">
    <property type="entry name" value="GH"/>
</dbReference>
<evidence type="ECO:0000256" key="10">
    <source>
        <dbReference type="ARBA" id="ARBA00023295"/>
    </source>
</evidence>
<evidence type="ECO:0000256" key="7">
    <source>
        <dbReference type="ARBA" id="ARBA00023136"/>
    </source>
</evidence>
<keyword evidence="10" id="KW-0326">Glycosidase</keyword>
<dbReference type="SUPFAM" id="SSF51445">
    <property type="entry name" value="(Trans)glycosidases"/>
    <property type="match status" value="2"/>
</dbReference>
<dbReference type="FunFam" id="3.20.20.80:FF:000016">
    <property type="entry name" value="Maltase-glucoamylase, intestinal"/>
    <property type="match status" value="2"/>
</dbReference>
<dbReference type="PROSITE" id="PS00707">
    <property type="entry name" value="GLYCOSYL_HYDROL_F31_2"/>
    <property type="match status" value="2"/>
</dbReference>
<dbReference type="InterPro" id="IPR013780">
    <property type="entry name" value="Glyco_hydro_b"/>
</dbReference>
<comment type="catalytic activity">
    <reaction evidence="1">
        <text>Hydrolysis of terminal, non-reducing (1-&gt;4)-linked alpha-D-glucose residues with release of alpha-D-glucose.</text>
        <dbReference type="EC" id="3.2.1.20"/>
    </reaction>
</comment>
<evidence type="ECO:0000256" key="9">
    <source>
        <dbReference type="ARBA" id="ARBA00023180"/>
    </source>
</evidence>
<dbReference type="SUPFAM" id="SSF51011">
    <property type="entry name" value="Glycosyl hydrolase domain"/>
    <property type="match status" value="2"/>
</dbReference>
<dbReference type="PANTHER" id="PTHR22762">
    <property type="entry name" value="ALPHA-GLUCOSIDASE"/>
    <property type="match status" value="1"/>
</dbReference>
<dbReference type="Pfam" id="PF13802">
    <property type="entry name" value="Gal_mutarotas_2"/>
    <property type="match status" value="1"/>
</dbReference>
<dbReference type="PANTHER" id="PTHR22762:SF133">
    <property type="entry name" value="P-TYPE DOMAIN-CONTAINING PROTEIN"/>
    <property type="match status" value="1"/>
</dbReference>
<protein>
    <recommendedName>
        <fullName evidence="4">alpha-glucosidase</fullName>
        <ecNumber evidence="4">3.2.1.20</ecNumber>
    </recommendedName>
    <alternativeName>
        <fullName evidence="11">Maltase</fullName>
    </alternativeName>
</protein>
<dbReference type="PROSITE" id="PS51448">
    <property type="entry name" value="P_TREFOIL_2"/>
    <property type="match status" value="1"/>
</dbReference>
<feature type="domain" description="P-type" evidence="13">
    <location>
        <begin position="5"/>
        <end position="46"/>
    </location>
</feature>
<dbReference type="FunFam" id="2.60.40.1760:FF:000001">
    <property type="entry name" value="Maltase-glucoamylase, intestinal"/>
    <property type="match status" value="1"/>
</dbReference>
<keyword evidence="6" id="KW-0378">Hydrolase</keyword>
<dbReference type="PROSITE" id="PS00129">
    <property type="entry name" value="GLYCOSYL_HYDROL_F31_1"/>
    <property type="match status" value="1"/>
</dbReference>
<dbReference type="Proteomes" id="UP000472265">
    <property type="component" value="Chromosome 2"/>
</dbReference>
<dbReference type="InterPro" id="IPR025887">
    <property type="entry name" value="Glyco_hydro_31_N_dom"/>
</dbReference>
<evidence type="ECO:0000256" key="1">
    <source>
        <dbReference type="ARBA" id="ARBA00001657"/>
    </source>
</evidence>
<dbReference type="GO" id="GO:0004558">
    <property type="term" value="F:alpha-1,4-glucosidase activity"/>
    <property type="evidence" value="ECO:0007669"/>
    <property type="project" value="TreeGrafter"/>
</dbReference>
<dbReference type="SMART" id="SM00018">
    <property type="entry name" value="PD"/>
    <property type="match status" value="1"/>
</dbReference>
<organism evidence="14 15">
    <name type="scientific">Sparus aurata</name>
    <name type="common">Gilthead sea bream</name>
    <dbReference type="NCBI Taxonomy" id="8175"/>
    <lineage>
        <taxon>Eukaryota</taxon>
        <taxon>Metazoa</taxon>
        <taxon>Chordata</taxon>
        <taxon>Craniata</taxon>
        <taxon>Vertebrata</taxon>
        <taxon>Euteleostomi</taxon>
        <taxon>Actinopterygii</taxon>
        <taxon>Neopterygii</taxon>
        <taxon>Teleostei</taxon>
        <taxon>Neoteleostei</taxon>
        <taxon>Acanthomorphata</taxon>
        <taxon>Eupercaria</taxon>
        <taxon>Spariformes</taxon>
        <taxon>Sparidae</taxon>
        <taxon>Sparus</taxon>
    </lineage>
</organism>
<evidence type="ECO:0000313" key="15">
    <source>
        <dbReference type="Proteomes" id="UP000472265"/>
    </source>
</evidence>
<reference evidence="14" key="1">
    <citation type="submission" date="2021-04" db="EMBL/GenBank/DDBJ databases">
        <authorList>
            <consortium name="Wellcome Sanger Institute Data Sharing"/>
        </authorList>
    </citation>
    <scope>NUCLEOTIDE SEQUENCE [LARGE SCALE GENOMIC DNA]</scope>
</reference>
<dbReference type="Pfam" id="PF21365">
    <property type="entry name" value="Glyco_hydro_31_3rd"/>
    <property type="match status" value="2"/>
</dbReference>
<gene>
    <name evidence="14" type="primary">si</name>
</gene>
<evidence type="ECO:0000256" key="5">
    <source>
        <dbReference type="ARBA" id="ARBA00022729"/>
    </source>
</evidence>
<dbReference type="GO" id="GO:0005975">
    <property type="term" value="P:carbohydrate metabolic process"/>
    <property type="evidence" value="ECO:0007669"/>
    <property type="project" value="InterPro"/>
</dbReference>
<comment type="subcellular location">
    <subcellularLocation>
        <location evidence="2">Membrane</location>
    </subcellularLocation>
</comment>
<dbReference type="Pfam" id="PF01055">
    <property type="entry name" value="Glyco_hydro_31_2nd"/>
    <property type="match status" value="2"/>
</dbReference>
<dbReference type="GO" id="GO:0030246">
    <property type="term" value="F:carbohydrate binding"/>
    <property type="evidence" value="ECO:0007669"/>
    <property type="project" value="InterPro"/>
</dbReference>
<dbReference type="CDD" id="cd14752">
    <property type="entry name" value="GH31_N"/>
    <property type="match status" value="2"/>
</dbReference>
<dbReference type="Pfam" id="PF00088">
    <property type="entry name" value="Trefoil"/>
    <property type="match status" value="1"/>
</dbReference>
<evidence type="ECO:0000256" key="6">
    <source>
        <dbReference type="ARBA" id="ARBA00022801"/>
    </source>
</evidence>
<reference evidence="14" key="3">
    <citation type="submission" date="2025-09" db="UniProtKB">
        <authorList>
            <consortium name="Ensembl"/>
        </authorList>
    </citation>
    <scope>IDENTIFICATION</scope>
</reference>